<keyword evidence="4" id="KW-1185">Reference proteome</keyword>
<feature type="region of interest" description="Disordered" evidence="1">
    <location>
        <begin position="205"/>
        <end position="243"/>
    </location>
</feature>
<comment type="caution">
    <text evidence="3">The sequence shown here is derived from an EMBL/GenBank/DDBJ whole genome shotgun (WGS) entry which is preliminary data.</text>
</comment>
<gene>
    <name evidence="3" type="ORF">ACFFPI_22920</name>
</gene>
<keyword evidence="2" id="KW-1133">Transmembrane helix</keyword>
<evidence type="ECO:0000256" key="1">
    <source>
        <dbReference type="SAM" id="MobiDB-lite"/>
    </source>
</evidence>
<protein>
    <submittedName>
        <fullName evidence="3">Uncharacterized protein</fullName>
    </submittedName>
</protein>
<proteinExistence type="predicted"/>
<keyword evidence="2" id="KW-0812">Transmembrane</keyword>
<evidence type="ECO:0000313" key="3">
    <source>
        <dbReference type="EMBL" id="MFB9716952.1"/>
    </source>
</evidence>
<dbReference type="RefSeq" id="WP_376955453.1">
    <property type="nucleotide sequence ID" value="NZ_JBHMBH010000072.1"/>
</dbReference>
<evidence type="ECO:0000256" key="2">
    <source>
        <dbReference type="SAM" id="Phobius"/>
    </source>
</evidence>
<dbReference type="EMBL" id="JBHMBH010000072">
    <property type="protein sequence ID" value="MFB9716952.1"/>
    <property type="molecule type" value="Genomic_DNA"/>
</dbReference>
<accession>A0ABV5UXM5</accession>
<keyword evidence="2" id="KW-0472">Membrane</keyword>
<name>A0ABV5UXM5_9MICC</name>
<dbReference type="Proteomes" id="UP001589536">
    <property type="component" value="Unassembled WGS sequence"/>
</dbReference>
<reference evidence="3 4" key="1">
    <citation type="submission" date="2024-09" db="EMBL/GenBank/DDBJ databases">
        <authorList>
            <person name="Sun Q."/>
            <person name="Mori K."/>
        </authorList>
    </citation>
    <scope>NUCLEOTIDE SEQUENCE [LARGE SCALE GENOMIC DNA]</scope>
    <source>
        <strain evidence="3 4">JCM 13519</strain>
    </source>
</reference>
<evidence type="ECO:0000313" key="4">
    <source>
        <dbReference type="Proteomes" id="UP001589536"/>
    </source>
</evidence>
<feature type="transmembrane region" description="Helical" evidence="2">
    <location>
        <begin position="48"/>
        <end position="67"/>
    </location>
</feature>
<feature type="transmembrane region" description="Helical" evidence="2">
    <location>
        <begin position="79"/>
        <end position="99"/>
    </location>
</feature>
<organism evidence="3 4">
    <name type="scientific">Arthrobacter methylotrophus</name>
    <dbReference type="NCBI Taxonomy" id="121291"/>
    <lineage>
        <taxon>Bacteria</taxon>
        <taxon>Bacillati</taxon>
        <taxon>Actinomycetota</taxon>
        <taxon>Actinomycetes</taxon>
        <taxon>Micrococcales</taxon>
        <taxon>Micrococcaceae</taxon>
        <taxon>Arthrobacter</taxon>
    </lineage>
</organism>
<sequence length="243" mass="27292">MKLAAVVKSPAENPTRAQAMVEDMLEAEIETLWRQGERAYWVRNTPDFALTRLSAFGGLTVVLLFTWPVVEVFRQKGFFAGVLSVLFVVGIWAFPVTVVEEVRKRRRSRRPAPGSSPDSAEDLRYLRELQQRDVVKVGDRFWPPNLKVFDMWMREGGARASERQRTAERRQSLDTVAKLNMPLIQERKQRQRDDEDARLERIRILLSPHSGPNGNGASSCAKPPGAAGNGKTPGRFSGTGSDS</sequence>